<sequence>MYQSIHYYYEGNNHFQQQATSNKQQKRLFLLFAILCSSLFLGAQNPYLNDANEQLRHIFSQITYPNNDVLFLYERSAKMSDSSFYSNNSVDTADFKVWRQVYDEMYYAAHDTLPLSKINTLEFNASQFYGDTIPIGLMDYEYFYLKEEAFSTGDYFLFDTINNYLFDHPSPIGSPYKKSNIFLASPFKEYSKWNVYGSH</sequence>
<keyword evidence="1" id="KW-1133">Transmembrane helix</keyword>
<comment type="caution">
    <text evidence="2">The sequence shown here is derived from an EMBL/GenBank/DDBJ whole genome shotgun (WGS) entry which is preliminary data.</text>
</comment>
<feature type="transmembrane region" description="Helical" evidence="1">
    <location>
        <begin position="28"/>
        <end position="48"/>
    </location>
</feature>
<dbReference type="AlphaFoldDB" id="A0A2I0R2Y1"/>
<evidence type="ECO:0000313" key="3">
    <source>
        <dbReference type="Proteomes" id="UP000236654"/>
    </source>
</evidence>
<proteinExistence type="predicted"/>
<dbReference type="EMBL" id="PJNI01000007">
    <property type="protein sequence ID" value="PKR80926.1"/>
    <property type="molecule type" value="Genomic_DNA"/>
</dbReference>
<protein>
    <submittedName>
        <fullName evidence="2">Uncharacterized protein</fullName>
    </submittedName>
</protein>
<name>A0A2I0R2Y1_9FLAO</name>
<organism evidence="2 3">
    <name type="scientific">Brumimicrobium salinarum</name>
    <dbReference type="NCBI Taxonomy" id="2058658"/>
    <lineage>
        <taxon>Bacteria</taxon>
        <taxon>Pseudomonadati</taxon>
        <taxon>Bacteroidota</taxon>
        <taxon>Flavobacteriia</taxon>
        <taxon>Flavobacteriales</taxon>
        <taxon>Crocinitomicaceae</taxon>
        <taxon>Brumimicrobium</taxon>
    </lineage>
</organism>
<gene>
    <name evidence="2" type="ORF">CW751_07090</name>
</gene>
<keyword evidence="1" id="KW-0812">Transmembrane</keyword>
<evidence type="ECO:0000313" key="2">
    <source>
        <dbReference type="EMBL" id="PKR80926.1"/>
    </source>
</evidence>
<keyword evidence="1" id="KW-0472">Membrane</keyword>
<accession>A0A2I0R2Y1</accession>
<dbReference type="Proteomes" id="UP000236654">
    <property type="component" value="Unassembled WGS sequence"/>
</dbReference>
<dbReference type="RefSeq" id="WP_101334308.1">
    <property type="nucleotide sequence ID" value="NZ_PJNI01000007.1"/>
</dbReference>
<keyword evidence="3" id="KW-1185">Reference proteome</keyword>
<reference evidence="2 3" key="1">
    <citation type="submission" date="2017-12" db="EMBL/GenBank/DDBJ databases">
        <title>The draft genome sequence of Brumimicrobium saltpan LHR20.</title>
        <authorList>
            <person name="Do Z.-J."/>
            <person name="Luo H.-R."/>
        </authorList>
    </citation>
    <scope>NUCLEOTIDE SEQUENCE [LARGE SCALE GENOMIC DNA]</scope>
    <source>
        <strain evidence="2 3">LHR20</strain>
    </source>
</reference>
<evidence type="ECO:0000256" key="1">
    <source>
        <dbReference type="SAM" id="Phobius"/>
    </source>
</evidence>